<accession>A0A4R7Z9I8</accession>
<dbReference type="Proteomes" id="UP000294743">
    <property type="component" value="Unassembled WGS sequence"/>
</dbReference>
<proteinExistence type="predicted"/>
<organism evidence="2 3">
    <name type="scientific">Breznakia blatticola</name>
    <dbReference type="NCBI Taxonomy" id="1754012"/>
    <lineage>
        <taxon>Bacteria</taxon>
        <taxon>Bacillati</taxon>
        <taxon>Bacillota</taxon>
        <taxon>Erysipelotrichia</taxon>
        <taxon>Erysipelotrichales</taxon>
        <taxon>Erysipelotrichaceae</taxon>
        <taxon>Breznakia</taxon>
    </lineage>
</organism>
<name>A0A4R7Z9I8_9FIRM</name>
<protein>
    <recommendedName>
        <fullName evidence="1">DUF6431 domain-containing protein</fullName>
    </recommendedName>
</protein>
<reference evidence="2 3" key="1">
    <citation type="submission" date="2019-03" db="EMBL/GenBank/DDBJ databases">
        <title>Genomic Encyclopedia of Type Strains, Phase IV (KMG-IV): sequencing the most valuable type-strain genomes for metagenomic binning, comparative biology and taxonomic classification.</title>
        <authorList>
            <person name="Goeker M."/>
        </authorList>
    </citation>
    <scope>NUCLEOTIDE SEQUENCE [LARGE SCALE GENOMIC DNA]</scope>
    <source>
        <strain evidence="2 3">DSM 28867</strain>
    </source>
</reference>
<evidence type="ECO:0000313" key="3">
    <source>
        <dbReference type="Proteomes" id="UP000294743"/>
    </source>
</evidence>
<dbReference type="InterPro" id="IPR045536">
    <property type="entry name" value="DUF6431"/>
</dbReference>
<dbReference type="AlphaFoldDB" id="A0A4R7Z9I8"/>
<dbReference type="EMBL" id="SODD01000081">
    <property type="protein sequence ID" value="TDW07921.1"/>
    <property type="molecule type" value="Genomic_DNA"/>
</dbReference>
<keyword evidence="3" id="KW-1185">Reference proteome</keyword>
<dbReference type="Pfam" id="PF20020">
    <property type="entry name" value="DUF6431"/>
    <property type="match status" value="1"/>
</dbReference>
<evidence type="ECO:0000259" key="1">
    <source>
        <dbReference type="Pfam" id="PF20020"/>
    </source>
</evidence>
<comment type="caution">
    <text evidence="2">The sequence shown here is derived from an EMBL/GenBank/DDBJ whole genome shotgun (WGS) entry which is preliminary data.</text>
</comment>
<sequence>MQMLVFMLWINRKELLSKIKRRKSSCKTPIFFPLNSNYMVTKIIEEIKTFTEEICIKRTLKTIYAICLCTIEIHHIVCPSCGVVGEFIFWGYYTRMFVWEDILEEIRIQRIFCKSCRVTHSILLSCMVPYSRFSLSIHIRIVQCKDDQELFDTWYTIGCISFDRVRNIRSQYFKHWKERLTVLKIVFDERLVFRVFKGYGRQFMQIHATINSLV</sequence>
<feature type="domain" description="DUF6431" evidence="1">
    <location>
        <begin position="78"/>
        <end position="142"/>
    </location>
</feature>
<evidence type="ECO:0000313" key="2">
    <source>
        <dbReference type="EMBL" id="TDW07921.1"/>
    </source>
</evidence>
<gene>
    <name evidence="2" type="ORF">EDD63_1811</name>
</gene>